<evidence type="ECO:0000313" key="2">
    <source>
        <dbReference type="EMBL" id="RDX70655.1"/>
    </source>
</evidence>
<reference evidence="2" key="1">
    <citation type="submission" date="2018-05" db="EMBL/GenBank/DDBJ databases">
        <title>Draft genome of Mucuna pruriens seed.</title>
        <authorList>
            <person name="Nnadi N.E."/>
            <person name="Vos R."/>
            <person name="Hasami M.H."/>
            <person name="Devisetty U.K."/>
            <person name="Aguiy J.C."/>
        </authorList>
    </citation>
    <scope>NUCLEOTIDE SEQUENCE [LARGE SCALE GENOMIC DNA]</scope>
    <source>
        <strain evidence="2">JCA_2017</strain>
    </source>
</reference>
<dbReference type="InterPro" id="IPR056647">
    <property type="entry name" value="DUF7745"/>
</dbReference>
<keyword evidence="3" id="KW-1185">Reference proteome</keyword>
<sequence>RNHIDNSSRPPIEIIPIALKPIDSKSTTKNPLIIDPPGLTRPSPTQCSRFRLGMDLASNFKPTPDLQSLRLWGSYLKRQWRRTFEGRYDNLLSLLEIEVHPVALLALTQYYDSPLKCFTFKDFQLAPTLEEYERLLGLPLAKSLPYHLEGTIYPGLYGIVLFSQIKDHIDLFVMDASLAKRHRGENPVIAVLANTYYTLDYYHERNERELRCCTSLLYLWMTTHFFDSKRKTTCPMEDHNWSWIKPMTRAECTKCLDDASERYIRWYPQWNEREDADIRT</sequence>
<feature type="non-terminal residue" evidence="2">
    <location>
        <position position="1"/>
    </location>
</feature>
<name>A0A371EX72_MUCPR</name>
<dbReference type="Proteomes" id="UP000257109">
    <property type="component" value="Unassembled WGS sequence"/>
</dbReference>
<feature type="non-terminal residue" evidence="2">
    <location>
        <position position="280"/>
    </location>
</feature>
<evidence type="ECO:0000313" key="3">
    <source>
        <dbReference type="Proteomes" id="UP000257109"/>
    </source>
</evidence>
<accession>A0A371EX72</accession>
<dbReference type="AlphaFoldDB" id="A0A371EX72"/>
<dbReference type="EMBL" id="QJKJ01011616">
    <property type="protein sequence ID" value="RDX70655.1"/>
    <property type="molecule type" value="Genomic_DNA"/>
</dbReference>
<evidence type="ECO:0000259" key="1">
    <source>
        <dbReference type="Pfam" id="PF24924"/>
    </source>
</evidence>
<feature type="domain" description="DUF7745" evidence="1">
    <location>
        <begin position="70"/>
        <end position="147"/>
    </location>
</feature>
<feature type="domain" description="DUF7745" evidence="1">
    <location>
        <begin position="156"/>
        <end position="273"/>
    </location>
</feature>
<dbReference type="PANTHER" id="PTHR48154:SF1">
    <property type="entry name" value="PROTEIN, PUTATIVE-RELATED"/>
    <property type="match status" value="1"/>
</dbReference>
<gene>
    <name evidence="2" type="ORF">CR513_50079</name>
</gene>
<comment type="caution">
    <text evidence="2">The sequence shown here is derived from an EMBL/GenBank/DDBJ whole genome shotgun (WGS) entry which is preliminary data.</text>
</comment>
<dbReference type="Pfam" id="PF24924">
    <property type="entry name" value="DUF7745"/>
    <property type="match status" value="2"/>
</dbReference>
<organism evidence="2 3">
    <name type="scientific">Mucuna pruriens</name>
    <name type="common">Velvet bean</name>
    <name type="synonym">Dolichos pruriens</name>
    <dbReference type="NCBI Taxonomy" id="157652"/>
    <lineage>
        <taxon>Eukaryota</taxon>
        <taxon>Viridiplantae</taxon>
        <taxon>Streptophyta</taxon>
        <taxon>Embryophyta</taxon>
        <taxon>Tracheophyta</taxon>
        <taxon>Spermatophyta</taxon>
        <taxon>Magnoliopsida</taxon>
        <taxon>eudicotyledons</taxon>
        <taxon>Gunneridae</taxon>
        <taxon>Pentapetalae</taxon>
        <taxon>rosids</taxon>
        <taxon>fabids</taxon>
        <taxon>Fabales</taxon>
        <taxon>Fabaceae</taxon>
        <taxon>Papilionoideae</taxon>
        <taxon>50 kb inversion clade</taxon>
        <taxon>NPAAA clade</taxon>
        <taxon>indigoferoid/millettioid clade</taxon>
        <taxon>Phaseoleae</taxon>
        <taxon>Mucuna</taxon>
    </lineage>
</organism>
<dbReference type="PANTHER" id="PTHR48154">
    <property type="entry name" value="PROTEIN, PUTATIVE-RELATED"/>
    <property type="match status" value="1"/>
</dbReference>
<proteinExistence type="predicted"/>
<protein>
    <recommendedName>
        <fullName evidence="1">DUF7745 domain-containing protein</fullName>
    </recommendedName>
</protein>